<protein>
    <recommendedName>
        <fullName evidence="2">MOSC domain-containing protein</fullName>
    </recommendedName>
</protein>
<dbReference type="Pfam" id="PF03473">
    <property type="entry name" value="MOSC"/>
    <property type="match status" value="1"/>
</dbReference>
<reference evidence="3" key="1">
    <citation type="submission" date="2021-01" db="EMBL/GenBank/DDBJ databases">
        <authorList>
            <person name="Corre E."/>
            <person name="Pelletier E."/>
            <person name="Niang G."/>
            <person name="Scheremetjew M."/>
            <person name="Finn R."/>
            <person name="Kale V."/>
            <person name="Holt S."/>
            <person name="Cochrane G."/>
            <person name="Meng A."/>
            <person name="Brown T."/>
            <person name="Cohen L."/>
        </authorList>
    </citation>
    <scope>NUCLEOTIDE SEQUENCE</scope>
</reference>
<dbReference type="InterPro" id="IPR005302">
    <property type="entry name" value="MoCF_Sase_C"/>
</dbReference>
<dbReference type="InterPro" id="IPR011037">
    <property type="entry name" value="Pyrv_Knase-like_insert_dom_sf"/>
</dbReference>
<organism evidence="3">
    <name type="scientific">Noctiluca scintillans</name>
    <name type="common">Sea sparkle</name>
    <name type="synonym">Red tide dinoflagellate</name>
    <dbReference type="NCBI Taxonomy" id="2966"/>
    <lineage>
        <taxon>Eukaryota</taxon>
        <taxon>Sar</taxon>
        <taxon>Alveolata</taxon>
        <taxon>Dinophyceae</taxon>
        <taxon>Noctilucales</taxon>
        <taxon>Noctilucaceae</taxon>
        <taxon>Noctiluca</taxon>
    </lineage>
</organism>
<evidence type="ECO:0000259" key="2">
    <source>
        <dbReference type="PROSITE" id="PS51340"/>
    </source>
</evidence>
<dbReference type="GO" id="GO:0003824">
    <property type="term" value="F:catalytic activity"/>
    <property type="evidence" value="ECO:0007669"/>
    <property type="project" value="InterPro"/>
</dbReference>
<accession>A0A7S1ATG9</accession>
<dbReference type="GO" id="GO:0030170">
    <property type="term" value="F:pyridoxal phosphate binding"/>
    <property type="evidence" value="ECO:0007669"/>
    <property type="project" value="InterPro"/>
</dbReference>
<dbReference type="SUPFAM" id="SSF141673">
    <property type="entry name" value="MOSC N-terminal domain-like"/>
    <property type="match status" value="1"/>
</dbReference>
<dbReference type="Pfam" id="PF03476">
    <property type="entry name" value="MOSC_N"/>
    <property type="match status" value="1"/>
</dbReference>
<proteinExistence type="predicted"/>
<feature type="transmembrane region" description="Helical" evidence="1">
    <location>
        <begin position="20"/>
        <end position="38"/>
    </location>
</feature>
<dbReference type="PANTHER" id="PTHR14237:SF19">
    <property type="entry name" value="MITOCHONDRIAL AMIDOXIME REDUCING COMPONENT 1"/>
    <property type="match status" value="1"/>
</dbReference>
<evidence type="ECO:0000256" key="1">
    <source>
        <dbReference type="SAM" id="Phobius"/>
    </source>
</evidence>
<keyword evidence="1" id="KW-0812">Transmembrane</keyword>
<dbReference type="AlphaFoldDB" id="A0A7S1ATG9"/>
<keyword evidence="1" id="KW-0472">Membrane</keyword>
<dbReference type="GO" id="GO:0030151">
    <property type="term" value="F:molybdenum ion binding"/>
    <property type="evidence" value="ECO:0007669"/>
    <property type="project" value="InterPro"/>
</dbReference>
<gene>
    <name evidence="3" type="ORF">NSCI0253_LOCUS38965</name>
</gene>
<dbReference type="InterPro" id="IPR005303">
    <property type="entry name" value="MOCOS_middle"/>
</dbReference>
<dbReference type="SUPFAM" id="SSF50800">
    <property type="entry name" value="PK beta-barrel domain-like"/>
    <property type="match status" value="1"/>
</dbReference>
<name>A0A7S1ATG9_NOCSC</name>
<sequence length="332" mass="36527">MSVRSALCTVRGALPSSQKLLVFGGAAAVSIASVVWWLRQRRTCVLELNIFPVKSGKGNSVKRARVTARGFLGDRMFQINDKDGKLCTARDDTFVSLVQLQSNLSDDKLQLKFPGGETHVVDLHSESAPVRVACMGAGEGTRPDNDRESLRDYGQEVSNWLSSHFGVPCRLTGIGGECERVVVMNGKQAQPVDAGTPLSLADEAPMLLTNAASLADLNRRLREKGEPPVPMNRFRPNIVISAKPWEEDTWSRVRIGSVIFKVWQRNGRCKFTTIDVSSLKSGREPLNTLATFRKSTAGSIDFGVHMIPERASVGLDLQFGDDFVVLERRSQQ</sequence>
<keyword evidence="1" id="KW-1133">Transmembrane helix</keyword>
<evidence type="ECO:0000313" key="3">
    <source>
        <dbReference type="EMBL" id="CAD8864610.1"/>
    </source>
</evidence>
<feature type="domain" description="MOSC" evidence="2">
    <location>
        <begin position="169"/>
        <end position="326"/>
    </location>
</feature>
<dbReference type="PROSITE" id="PS51340">
    <property type="entry name" value="MOSC"/>
    <property type="match status" value="1"/>
</dbReference>
<dbReference type="EMBL" id="HBFQ01054789">
    <property type="protein sequence ID" value="CAD8864610.1"/>
    <property type="molecule type" value="Transcribed_RNA"/>
</dbReference>
<dbReference type="PANTHER" id="PTHR14237">
    <property type="entry name" value="MOLYBDOPTERIN COFACTOR SULFURASE MOSC"/>
    <property type="match status" value="1"/>
</dbReference>